<accession>A0A7J6T9M7</accession>
<keyword evidence="1" id="KW-0732">Signal</keyword>
<dbReference type="EMBL" id="JABANO010012444">
    <property type="protein sequence ID" value="KAF4741803.1"/>
    <property type="molecule type" value="Genomic_DNA"/>
</dbReference>
<evidence type="ECO:0000313" key="3">
    <source>
        <dbReference type="Proteomes" id="UP000553632"/>
    </source>
</evidence>
<sequence>MISTVSTWLLAVPALVTFASAQDVGKFVHQAPDFKATYDVNEQHEVSVTFTVKGGPKYTIIEGEAVLRSVVDDEYTLGPHKLVGTPKPSTYAMDNQNLLSLDVIAAPLQRALIDYGVGDGFGTIKPSDMTELTYTSADTFTTTLGSRRLLFTRDAYDLVEGDFVYKDPIAPHHEMTYTIRDDGILGIRVKCGKHRASSGPLKLVPRYHDKRRIRYEVESTGRGNLYTFLHKARQICPSKFSTPNALSQVVFATEKTIFVPFEGGTLALTKV</sequence>
<evidence type="ECO:0000256" key="1">
    <source>
        <dbReference type="SAM" id="SignalP"/>
    </source>
</evidence>
<proteinExistence type="predicted"/>
<comment type="caution">
    <text evidence="2">The sequence shown here is derived from an EMBL/GenBank/DDBJ whole genome shotgun (WGS) entry which is preliminary data.</text>
</comment>
<gene>
    <name evidence="2" type="ORF">FOZ63_026372</name>
</gene>
<feature type="chain" id="PRO_5029587961" evidence="1">
    <location>
        <begin position="22"/>
        <end position="271"/>
    </location>
</feature>
<protein>
    <submittedName>
        <fullName evidence="2">Uncharacterized protein</fullName>
    </submittedName>
</protein>
<name>A0A7J6T9M7_PEROL</name>
<reference evidence="2 3" key="1">
    <citation type="submission" date="2020-04" db="EMBL/GenBank/DDBJ databases">
        <title>Perkinsus olseni comparative genomics.</title>
        <authorList>
            <person name="Bogema D.R."/>
        </authorList>
    </citation>
    <scope>NUCLEOTIDE SEQUENCE [LARGE SCALE GENOMIC DNA]</scope>
    <source>
        <strain evidence="2 3">ATCC PRA-207</strain>
    </source>
</reference>
<keyword evidence="3" id="KW-1185">Reference proteome</keyword>
<organism evidence="2 3">
    <name type="scientific">Perkinsus olseni</name>
    <name type="common">Perkinsus atlanticus</name>
    <dbReference type="NCBI Taxonomy" id="32597"/>
    <lineage>
        <taxon>Eukaryota</taxon>
        <taxon>Sar</taxon>
        <taxon>Alveolata</taxon>
        <taxon>Perkinsozoa</taxon>
        <taxon>Perkinsea</taxon>
        <taxon>Perkinsida</taxon>
        <taxon>Perkinsidae</taxon>
        <taxon>Perkinsus</taxon>
    </lineage>
</organism>
<dbReference type="AlphaFoldDB" id="A0A7J6T9M7"/>
<feature type="signal peptide" evidence="1">
    <location>
        <begin position="1"/>
        <end position="21"/>
    </location>
</feature>
<dbReference type="Proteomes" id="UP000553632">
    <property type="component" value="Unassembled WGS sequence"/>
</dbReference>
<evidence type="ECO:0000313" key="2">
    <source>
        <dbReference type="EMBL" id="KAF4741803.1"/>
    </source>
</evidence>